<keyword evidence="3" id="KW-1185">Reference proteome</keyword>
<keyword evidence="1" id="KW-0802">TPR repeat</keyword>
<dbReference type="InterPro" id="IPR019734">
    <property type="entry name" value="TPR_rpt"/>
</dbReference>
<dbReference type="Pfam" id="PF13176">
    <property type="entry name" value="TPR_7"/>
    <property type="match status" value="1"/>
</dbReference>
<dbReference type="Proteomes" id="UP000584642">
    <property type="component" value="Unassembled WGS sequence"/>
</dbReference>
<dbReference type="PANTHER" id="PTHR12558">
    <property type="entry name" value="CELL DIVISION CYCLE 16,23,27"/>
    <property type="match status" value="1"/>
</dbReference>
<comment type="caution">
    <text evidence="2">The sequence shown here is derived from an EMBL/GenBank/DDBJ whole genome shotgun (WGS) entry which is preliminary data.</text>
</comment>
<protein>
    <submittedName>
        <fullName evidence="2">Tetratricopeptide repeat protein</fullName>
    </submittedName>
</protein>
<sequence length="354" mass="39898">MFDFGILTLPIIGLATLLGFGIYNGAEIVVEPIKVPHALEDQGFSSAVVTRHLTDEVRRVGRIADSSIRTVDVDFEQADRSFNAVTDYFDVTHLVDAVRQTVGLVPYYFSGEMVLIGNDVEFRVRAYPYHGLVREFRHRAPLEKVDSTIIAASFDMLKVIDPYLAGLYTRRTEEREGSKDFPRTFAAIEYAATATAPSDQHYVHNLWARTLLMAGRPDEAMRVADAAIALKPDFANAYYSKAVILASVGRAEESLPYYERAVNLRKEQGEIWVDYAKTLESMGRPDEAVALMRRANLEIPRDPDVYHYLGKILVKQGKRDEAIMVFRQAMALADRNDKYFEDYRQALLSAGGKP</sequence>
<dbReference type="SMART" id="SM00028">
    <property type="entry name" value="TPR"/>
    <property type="match status" value="3"/>
</dbReference>
<dbReference type="Pfam" id="PF14559">
    <property type="entry name" value="TPR_19"/>
    <property type="match status" value="1"/>
</dbReference>
<proteinExistence type="predicted"/>
<reference evidence="2 3" key="1">
    <citation type="submission" date="2020-05" db="EMBL/GenBank/DDBJ databases">
        <title>Azospirillum oleiclasticum sp. nov, a nitrogen-fixing and heavy crude oil-emulsifying bacterium isolated from the crude oil of Yumen Oilfield.</title>
        <authorList>
            <person name="Wu D."/>
            <person name="Cai M."/>
            <person name="Zhang X."/>
        </authorList>
    </citation>
    <scope>NUCLEOTIDE SEQUENCE [LARGE SCALE GENOMIC DNA]</scope>
    <source>
        <strain evidence="2 3">ROY-1-1-2</strain>
    </source>
</reference>
<organism evidence="2 3">
    <name type="scientific">Azospirillum oleiclasticum</name>
    <dbReference type="NCBI Taxonomy" id="2735135"/>
    <lineage>
        <taxon>Bacteria</taxon>
        <taxon>Pseudomonadati</taxon>
        <taxon>Pseudomonadota</taxon>
        <taxon>Alphaproteobacteria</taxon>
        <taxon>Rhodospirillales</taxon>
        <taxon>Azospirillaceae</taxon>
        <taxon>Azospirillum</taxon>
    </lineage>
</organism>
<feature type="repeat" description="TPR" evidence="1">
    <location>
        <begin position="303"/>
        <end position="336"/>
    </location>
</feature>
<dbReference type="InterPro" id="IPR011990">
    <property type="entry name" value="TPR-like_helical_dom_sf"/>
</dbReference>
<evidence type="ECO:0000313" key="2">
    <source>
        <dbReference type="EMBL" id="NYZ19554.1"/>
    </source>
</evidence>
<dbReference type="Gene3D" id="1.25.40.10">
    <property type="entry name" value="Tetratricopeptide repeat domain"/>
    <property type="match status" value="1"/>
</dbReference>
<evidence type="ECO:0000256" key="1">
    <source>
        <dbReference type="PROSITE-ProRule" id="PRU00339"/>
    </source>
</evidence>
<gene>
    <name evidence="2" type="ORF">HND93_07510</name>
</gene>
<evidence type="ECO:0000313" key="3">
    <source>
        <dbReference type="Proteomes" id="UP000584642"/>
    </source>
</evidence>
<name>A0ABX2T5R9_9PROT</name>
<dbReference type="PANTHER" id="PTHR12558:SF33">
    <property type="entry name" value="BLL7664 PROTEIN"/>
    <property type="match status" value="1"/>
</dbReference>
<dbReference type="EMBL" id="JABFDB010000003">
    <property type="protein sequence ID" value="NYZ19554.1"/>
    <property type="molecule type" value="Genomic_DNA"/>
</dbReference>
<feature type="repeat" description="TPR" evidence="1">
    <location>
        <begin position="235"/>
        <end position="268"/>
    </location>
</feature>
<dbReference type="RefSeq" id="WP_180281332.1">
    <property type="nucleotide sequence ID" value="NZ_JABFDB010000003.1"/>
</dbReference>
<accession>A0ABX2T5R9</accession>
<dbReference type="PROSITE" id="PS50005">
    <property type="entry name" value="TPR"/>
    <property type="match status" value="2"/>
</dbReference>
<dbReference type="SUPFAM" id="SSF48452">
    <property type="entry name" value="TPR-like"/>
    <property type="match status" value="1"/>
</dbReference>